<accession>A0A069AWH5</accession>
<organism evidence="2">
    <name type="scientific">Clostridioides difficile</name>
    <name type="common">Peptoclostridium difficile</name>
    <dbReference type="NCBI Taxonomy" id="1496"/>
    <lineage>
        <taxon>Bacteria</taxon>
        <taxon>Bacillati</taxon>
        <taxon>Bacillota</taxon>
        <taxon>Clostridia</taxon>
        <taxon>Peptostreptococcales</taxon>
        <taxon>Peptostreptococcaceae</taxon>
        <taxon>Clostridioides</taxon>
    </lineage>
</organism>
<dbReference type="AlphaFoldDB" id="A0A069AWH5"/>
<sequence length="84" mass="9474">MQSINVAINVHIVRQNRRKRNFPRYNLTREIPTHKKPLKFPASSSSCTINPAKIPTPIGMMNTVHTVKNPSKANSCVLPDLVVR</sequence>
<protein>
    <submittedName>
        <fullName evidence="2">Uncharacterized protein</fullName>
    </submittedName>
</protein>
<dbReference type="EMBL" id="LK932468">
    <property type="protein sequence ID" value="CDS83601.1"/>
    <property type="molecule type" value="Genomic_DNA"/>
</dbReference>
<name>A0A069AWH5_CLODI</name>
<reference evidence="2" key="1">
    <citation type="submission" date="2014-07" db="EMBL/GenBank/DDBJ databases">
        <authorList>
            <person name="Monot Marc"/>
        </authorList>
    </citation>
    <scope>NUCLEOTIDE SEQUENCE</scope>
    <source>
        <strain evidence="2">7032989</strain>
    </source>
</reference>
<evidence type="ECO:0000313" key="1">
    <source>
        <dbReference type="EMBL" id="CDS83601.1"/>
    </source>
</evidence>
<proteinExistence type="predicted"/>
<dbReference type="EMBL" id="LK933238">
    <property type="protein sequence ID" value="CDT53309.1"/>
    <property type="molecule type" value="Genomic_DNA"/>
</dbReference>
<gene>
    <name evidence="2" type="ORF">BN1095_550019</name>
    <name evidence="1" type="ORF">BN1096_190012</name>
</gene>
<evidence type="ECO:0000313" key="2">
    <source>
        <dbReference type="EMBL" id="CDT53309.1"/>
    </source>
</evidence>